<dbReference type="CDD" id="cd02440">
    <property type="entry name" value="AdoMet_MTases"/>
    <property type="match status" value="1"/>
</dbReference>
<dbReference type="OrthoDB" id="9810247at2"/>
<proteinExistence type="predicted"/>
<feature type="domain" description="Methyltransferase type 11" evidence="1">
    <location>
        <begin position="62"/>
        <end position="157"/>
    </location>
</feature>
<dbReference type="SUPFAM" id="SSF53335">
    <property type="entry name" value="S-adenosyl-L-methionine-dependent methyltransferases"/>
    <property type="match status" value="1"/>
</dbReference>
<keyword evidence="2" id="KW-0489">Methyltransferase</keyword>
<organism evidence="2 3">
    <name type="scientific">Egicoccus halophilus</name>
    <dbReference type="NCBI Taxonomy" id="1670830"/>
    <lineage>
        <taxon>Bacteria</taxon>
        <taxon>Bacillati</taxon>
        <taxon>Actinomycetota</taxon>
        <taxon>Nitriliruptoria</taxon>
        <taxon>Egicoccales</taxon>
        <taxon>Egicoccaceae</taxon>
        <taxon>Egicoccus</taxon>
    </lineage>
</organism>
<sequence>MSDHHPAPAVGPGNAPAGAADGLVLTGERTLPGIADENYWFQRHVVAYELAVASLTGGEVVLDAGCGEGYGLAMLAGAGAARVVGVDLDPTVVAHARTAYAATHPAVEVHAAELLALPLADDAIDLTVSFQVVEHLYDIPGYLRSLRRVTRPGATVMIATPNRLTFTSGSDVPVNPFHTREFTAAELHDELTDAGLEVQRLLGVHAGAWLTSIEVAAGRPLPDLLAATDPARWPHWLRRTVHAVTPAAFAVHGDDLDASLDLVAVCRVPG</sequence>
<keyword evidence="2" id="KW-0808">Transferase</keyword>
<dbReference type="AlphaFoldDB" id="A0A8J3A839"/>
<keyword evidence="3" id="KW-1185">Reference proteome</keyword>
<comment type="caution">
    <text evidence="2">The sequence shown here is derived from an EMBL/GenBank/DDBJ whole genome shotgun (WGS) entry which is preliminary data.</text>
</comment>
<reference evidence="2" key="2">
    <citation type="submission" date="2020-09" db="EMBL/GenBank/DDBJ databases">
        <authorList>
            <person name="Sun Q."/>
            <person name="Zhou Y."/>
        </authorList>
    </citation>
    <scope>NUCLEOTIDE SEQUENCE</scope>
    <source>
        <strain evidence="2">CGMCC 1.14988</strain>
    </source>
</reference>
<gene>
    <name evidence="2" type="ORF">GCM10011354_17630</name>
</gene>
<dbReference type="Pfam" id="PF08241">
    <property type="entry name" value="Methyltransf_11"/>
    <property type="match status" value="1"/>
</dbReference>
<name>A0A8J3A839_9ACTN</name>
<dbReference type="EMBL" id="BMHA01000006">
    <property type="protein sequence ID" value="GGI06146.1"/>
    <property type="molecule type" value="Genomic_DNA"/>
</dbReference>
<accession>A0A8J3A839</accession>
<dbReference type="InterPro" id="IPR029063">
    <property type="entry name" value="SAM-dependent_MTases_sf"/>
</dbReference>
<dbReference type="InterPro" id="IPR013216">
    <property type="entry name" value="Methyltransf_11"/>
</dbReference>
<protein>
    <submittedName>
        <fullName evidence="2">Methyltransferase</fullName>
    </submittedName>
</protein>
<dbReference type="PANTHER" id="PTHR43861">
    <property type="entry name" value="TRANS-ACONITATE 2-METHYLTRANSFERASE-RELATED"/>
    <property type="match status" value="1"/>
</dbReference>
<dbReference type="GO" id="GO:0032259">
    <property type="term" value="P:methylation"/>
    <property type="evidence" value="ECO:0007669"/>
    <property type="project" value="UniProtKB-KW"/>
</dbReference>
<evidence type="ECO:0000313" key="3">
    <source>
        <dbReference type="Proteomes" id="UP000650511"/>
    </source>
</evidence>
<dbReference type="Proteomes" id="UP000650511">
    <property type="component" value="Unassembled WGS sequence"/>
</dbReference>
<reference evidence="2" key="1">
    <citation type="journal article" date="2014" name="Int. J. Syst. Evol. Microbiol.">
        <title>Complete genome sequence of Corynebacterium casei LMG S-19264T (=DSM 44701T), isolated from a smear-ripened cheese.</title>
        <authorList>
            <consortium name="US DOE Joint Genome Institute (JGI-PGF)"/>
            <person name="Walter F."/>
            <person name="Albersmeier A."/>
            <person name="Kalinowski J."/>
            <person name="Ruckert C."/>
        </authorList>
    </citation>
    <scope>NUCLEOTIDE SEQUENCE</scope>
    <source>
        <strain evidence="2">CGMCC 1.14988</strain>
    </source>
</reference>
<dbReference type="GO" id="GO:0008757">
    <property type="term" value="F:S-adenosylmethionine-dependent methyltransferase activity"/>
    <property type="evidence" value="ECO:0007669"/>
    <property type="project" value="InterPro"/>
</dbReference>
<dbReference type="Gene3D" id="3.40.50.150">
    <property type="entry name" value="Vaccinia Virus protein VP39"/>
    <property type="match status" value="1"/>
</dbReference>
<evidence type="ECO:0000313" key="2">
    <source>
        <dbReference type="EMBL" id="GGI06146.1"/>
    </source>
</evidence>
<dbReference type="RefSeq" id="WP_130650658.1">
    <property type="nucleotide sequence ID" value="NZ_BMHA01000006.1"/>
</dbReference>
<evidence type="ECO:0000259" key="1">
    <source>
        <dbReference type="Pfam" id="PF08241"/>
    </source>
</evidence>